<reference evidence="1" key="1">
    <citation type="submission" date="2023-09" db="EMBL/GenBank/DDBJ databases">
        <title>Paucibacter sp. APW11 Genome sequencing and assembly.</title>
        <authorList>
            <person name="Kim I."/>
        </authorList>
    </citation>
    <scope>NUCLEOTIDE SEQUENCE</scope>
    <source>
        <strain evidence="1">APW11</strain>
    </source>
</reference>
<keyword evidence="2" id="KW-1185">Reference proteome</keyword>
<name>A0ABU3PGV3_9BURK</name>
<protein>
    <submittedName>
        <fullName evidence="1">Uncharacterized protein</fullName>
    </submittedName>
</protein>
<sequence>MAIQDLLRRFGFQRCSAVQAGLQSVHVQIAGPFGDDQGGHTVADQIGQRAGFAHEAIDAKDQGRAPIGMPPTANSVVASTMKSRQVSAQLYQ</sequence>
<comment type="caution">
    <text evidence="1">The sequence shown here is derived from an EMBL/GenBank/DDBJ whole genome shotgun (WGS) entry which is preliminary data.</text>
</comment>
<dbReference type="Proteomes" id="UP001246372">
    <property type="component" value="Unassembled WGS sequence"/>
</dbReference>
<organism evidence="1 2">
    <name type="scientific">Roseateles aquae</name>
    <dbReference type="NCBI Taxonomy" id="3077235"/>
    <lineage>
        <taxon>Bacteria</taxon>
        <taxon>Pseudomonadati</taxon>
        <taxon>Pseudomonadota</taxon>
        <taxon>Betaproteobacteria</taxon>
        <taxon>Burkholderiales</taxon>
        <taxon>Sphaerotilaceae</taxon>
        <taxon>Roseateles</taxon>
    </lineage>
</organism>
<proteinExistence type="predicted"/>
<dbReference type="EMBL" id="JAVXZY010000010">
    <property type="protein sequence ID" value="MDT9001587.1"/>
    <property type="molecule type" value="Genomic_DNA"/>
</dbReference>
<evidence type="ECO:0000313" key="1">
    <source>
        <dbReference type="EMBL" id="MDT9001587.1"/>
    </source>
</evidence>
<accession>A0ABU3PGV3</accession>
<gene>
    <name evidence="1" type="ORF">RQP53_20085</name>
</gene>
<evidence type="ECO:0000313" key="2">
    <source>
        <dbReference type="Proteomes" id="UP001246372"/>
    </source>
</evidence>